<dbReference type="SUPFAM" id="SSF56601">
    <property type="entry name" value="beta-lactamase/transpeptidase-like"/>
    <property type="match status" value="1"/>
</dbReference>
<evidence type="ECO:0000256" key="2">
    <source>
        <dbReference type="ARBA" id="ARBA00011881"/>
    </source>
</evidence>
<dbReference type="HAMAP" id="MF_00313">
    <property type="entry name" value="Glutaminase"/>
    <property type="match status" value="1"/>
</dbReference>
<feature type="binding site" evidence="6">
    <location>
        <position position="128"/>
    </location>
    <ligand>
        <name>substrate</name>
    </ligand>
</feature>
<dbReference type="NCBIfam" id="TIGR03814">
    <property type="entry name" value="Gln_ase"/>
    <property type="match status" value="1"/>
</dbReference>
<accession>A0A7X0MN79</accession>
<dbReference type="Proteomes" id="UP000522313">
    <property type="component" value="Unassembled WGS sequence"/>
</dbReference>
<evidence type="ECO:0000256" key="6">
    <source>
        <dbReference type="HAMAP-Rule" id="MF_00313"/>
    </source>
</evidence>
<feature type="binding site" evidence="6">
    <location>
        <position position="270"/>
    </location>
    <ligand>
        <name>substrate</name>
    </ligand>
</feature>
<keyword evidence="4 6" id="KW-0378">Hydrolase</keyword>
<dbReference type="PANTHER" id="PTHR12544">
    <property type="entry name" value="GLUTAMINASE"/>
    <property type="match status" value="1"/>
</dbReference>
<comment type="subunit">
    <text evidence="2 6">Homotetramer.</text>
</comment>
<feature type="binding site" evidence="6">
    <location>
        <position position="78"/>
    </location>
    <ligand>
        <name>substrate</name>
    </ligand>
</feature>
<organism evidence="7 8">
    <name type="scientific">Sphingomonas endophytica</name>
    <dbReference type="NCBI Taxonomy" id="869719"/>
    <lineage>
        <taxon>Bacteria</taxon>
        <taxon>Pseudomonadati</taxon>
        <taxon>Pseudomonadota</taxon>
        <taxon>Alphaproteobacteria</taxon>
        <taxon>Sphingomonadales</taxon>
        <taxon>Sphingomonadaceae</taxon>
        <taxon>Sphingomonas</taxon>
    </lineage>
</organism>
<evidence type="ECO:0000256" key="4">
    <source>
        <dbReference type="ARBA" id="ARBA00022801"/>
    </source>
</evidence>
<evidence type="ECO:0000313" key="8">
    <source>
        <dbReference type="Proteomes" id="UP000522313"/>
    </source>
</evidence>
<dbReference type="EMBL" id="JACHBT010000003">
    <property type="protein sequence ID" value="MBB6503750.1"/>
    <property type="molecule type" value="Genomic_DNA"/>
</dbReference>
<evidence type="ECO:0000313" key="7">
    <source>
        <dbReference type="EMBL" id="MBB6503750.1"/>
    </source>
</evidence>
<gene>
    <name evidence="6" type="primary">glsA</name>
    <name evidence="7" type="ORF">F4693_000705</name>
</gene>
<dbReference type="AlphaFoldDB" id="A0A7X0MN79"/>
<evidence type="ECO:0000256" key="3">
    <source>
        <dbReference type="ARBA" id="ARBA00012918"/>
    </source>
</evidence>
<dbReference type="GO" id="GO:0006543">
    <property type="term" value="P:L-glutamine catabolic process"/>
    <property type="evidence" value="ECO:0007669"/>
    <property type="project" value="TreeGrafter"/>
</dbReference>
<reference evidence="7 8" key="1">
    <citation type="submission" date="2020-08" db="EMBL/GenBank/DDBJ databases">
        <title>The Agave Microbiome: Exploring the role of microbial communities in plant adaptations to desert environments.</title>
        <authorList>
            <person name="Partida-Martinez L.P."/>
        </authorList>
    </citation>
    <scope>NUCLEOTIDE SEQUENCE [LARGE SCALE GENOMIC DNA]</scope>
    <source>
        <strain evidence="7 8">AS3.13</strain>
    </source>
</reference>
<comment type="catalytic activity">
    <reaction evidence="5 6">
        <text>L-glutamine + H2O = L-glutamate + NH4(+)</text>
        <dbReference type="Rhea" id="RHEA:15889"/>
        <dbReference type="ChEBI" id="CHEBI:15377"/>
        <dbReference type="ChEBI" id="CHEBI:28938"/>
        <dbReference type="ChEBI" id="CHEBI:29985"/>
        <dbReference type="ChEBI" id="CHEBI:58359"/>
        <dbReference type="EC" id="3.5.1.2"/>
    </reaction>
</comment>
<dbReference type="PANTHER" id="PTHR12544:SF29">
    <property type="entry name" value="GLUTAMINASE"/>
    <property type="match status" value="1"/>
</dbReference>
<protein>
    <recommendedName>
        <fullName evidence="3 6">Glutaminase</fullName>
        <ecNumber evidence="3 6">3.5.1.2</ecNumber>
    </recommendedName>
</protein>
<comment type="caution">
    <text evidence="7">The sequence shown here is derived from an EMBL/GenBank/DDBJ whole genome shotgun (WGS) entry which is preliminary data.</text>
</comment>
<reference evidence="7 8" key="2">
    <citation type="submission" date="2020-08" db="EMBL/GenBank/DDBJ databases">
        <authorList>
            <person name="Partida-Martinez L."/>
            <person name="Huntemann M."/>
            <person name="Clum A."/>
            <person name="Wang J."/>
            <person name="Palaniappan K."/>
            <person name="Ritter S."/>
            <person name="Chen I.-M."/>
            <person name="Stamatis D."/>
            <person name="Reddy T."/>
            <person name="O'Malley R."/>
            <person name="Daum C."/>
            <person name="Shapiro N."/>
            <person name="Ivanova N."/>
            <person name="Kyrpides N."/>
            <person name="Woyke T."/>
        </authorList>
    </citation>
    <scope>NUCLEOTIDE SEQUENCE [LARGE SCALE GENOMIC DNA]</scope>
    <source>
        <strain evidence="7 8">AS3.13</strain>
    </source>
</reference>
<dbReference type="Gene3D" id="3.40.710.10">
    <property type="entry name" value="DD-peptidase/beta-lactamase superfamily"/>
    <property type="match status" value="1"/>
</dbReference>
<name>A0A7X0MN79_9SPHN</name>
<dbReference type="InterPro" id="IPR015868">
    <property type="entry name" value="Glutaminase"/>
</dbReference>
<dbReference type="EC" id="3.5.1.2" evidence="3 6"/>
<dbReference type="InterPro" id="IPR012338">
    <property type="entry name" value="Beta-lactam/transpept-like"/>
</dbReference>
<evidence type="ECO:0000256" key="1">
    <source>
        <dbReference type="ARBA" id="ARBA00011076"/>
    </source>
</evidence>
<proteinExistence type="inferred from homology"/>
<keyword evidence="6" id="KW-0007">Acetylation</keyword>
<feature type="binding site" evidence="6">
    <location>
        <position position="176"/>
    </location>
    <ligand>
        <name>substrate</name>
    </ligand>
</feature>
<comment type="caution">
    <text evidence="6">Lacks conserved residue(s) required for the propagation of feature annotation.</text>
</comment>
<feature type="binding site" evidence="6">
    <location>
        <position position="171"/>
    </location>
    <ligand>
        <name>substrate</name>
    </ligand>
</feature>
<dbReference type="GO" id="GO:0004359">
    <property type="term" value="F:glutaminase activity"/>
    <property type="evidence" value="ECO:0007669"/>
    <property type="project" value="UniProtKB-UniRule"/>
</dbReference>
<feature type="binding site" evidence="6">
    <location>
        <position position="200"/>
    </location>
    <ligand>
        <name>substrate</name>
    </ligand>
</feature>
<comment type="similarity">
    <text evidence="1 6">Belongs to the glutaminase family.</text>
</comment>
<sequence length="322" mass="33903">MRVLPVVHGRNFLAGQSMDLKQTLAEIAGEIDKEAAEIEAAADAKNSGKSPGPFGIAIATKDGDVITAGATDRFPIQSIAKVFALDLALQAFEGCVFKRVGREPSGDPFNSLVDLERHDGVPRNPFINAGALVIVDMLVEQHGRAARDAVVELVSEQIGGAVDFDEEVLSEGGDLNRAMLSFMRHHGNLNSASDDVMEAYGRQCAISIDAAGLARAGRFLIGTRLAPDDSLADCRARQTRTVLALMMTCGHHDASGDFAVRVGLPAKSGVGGGILAIAPEVAAVATWSPNLDQHGNSILGVRALEMLTARTGWSVFGPPRDA</sequence>
<evidence type="ECO:0000256" key="5">
    <source>
        <dbReference type="ARBA" id="ARBA00049534"/>
    </source>
</evidence>
<dbReference type="GO" id="GO:0006537">
    <property type="term" value="P:glutamate biosynthetic process"/>
    <property type="evidence" value="ECO:0007669"/>
    <property type="project" value="TreeGrafter"/>
</dbReference>
<dbReference type="Pfam" id="PF04960">
    <property type="entry name" value="Glutaminase"/>
    <property type="match status" value="1"/>
</dbReference>